<evidence type="ECO:0000256" key="2">
    <source>
        <dbReference type="ARBA" id="ARBA00022448"/>
    </source>
</evidence>
<comment type="subunit">
    <text evidence="10">Heterohexamer.</text>
</comment>
<evidence type="ECO:0000256" key="5">
    <source>
        <dbReference type="ARBA" id="ARBA00022927"/>
    </source>
</evidence>
<keyword evidence="4" id="KW-0862">Zinc</keyword>
<evidence type="ECO:0000256" key="3">
    <source>
        <dbReference type="ARBA" id="ARBA00022723"/>
    </source>
</evidence>
<evidence type="ECO:0000256" key="6">
    <source>
        <dbReference type="ARBA" id="ARBA00023010"/>
    </source>
</evidence>
<evidence type="ECO:0000256" key="10">
    <source>
        <dbReference type="RuleBase" id="RU367043"/>
    </source>
</evidence>
<dbReference type="InterPro" id="IPR035427">
    <property type="entry name" value="Tim10-like_dom_sf"/>
</dbReference>
<keyword evidence="8 10" id="KW-1015">Disulfide bond</keyword>
<keyword evidence="2 10" id="KW-0813">Transport</keyword>
<feature type="region of interest" description="Disordered" evidence="11">
    <location>
        <begin position="1"/>
        <end position="22"/>
    </location>
</feature>
<reference evidence="13 14" key="1">
    <citation type="submission" date="2020-08" db="EMBL/GenBank/DDBJ databases">
        <authorList>
            <person name="Hejnol A."/>
        </authorList>
    </citation>
    <scope>NUCLEOTIDE SEQUENCE [LARGE SCALE GENOMIC DNA]</scope>
</reference>
<keyword evidence="6 10" id="KW-0811">Translocation</keyword>
<keyword evidence="14" id="KW-1185">Reference proteome</keyword>
<sequence>MDLSSPHPMNKADGASKEHMMDQLRQQIAVANATELLQKLSDKCFKKCVTSPGTSLGNSEQKCIAMCVDRYLDSWNVVSKSYVQRLQKERQ</sequence>
<accession>A0A7I8V8D3</accession>
<comment type="caution">
    <text evidence="13">The sequence shown here is derived from an EMBL/GenBank/DDBJ whole genome shotgun (WGS) entry which is preliminary data.</text>
</comment>
<keyword evidence="7 10" id="KW-0496">Mitochondrion</keyword>
<evidence type="ECO:0000256" key="11">
    <source>
        <dbReference type="SAM" id="MobiDB-lite"/>
    </source>
</evidence>
<organism evidence="13 14">
    <name type="scientific">Dimorphilus gyrociliatus</name>
    <dbReference type="NCBI Taxonomy" id="2664684"/>
    <lineage>
        <taxon>Eukaryota</taxon>
        <taxon>Metazoa</taxon>
        <taxon>Spiralia</taxon>
        <taxon>Lophotrochozoa</taxon>
        <taxon>Annelida</taxon>
        <taxon>Polychaeta</taxon>
        <taxon>Polychaeta incertae sedis</taxon>
        <taxon>Dinophilidae</taxon>
        <taxon>Dimorphilus</taxon>
    </lineage>
</organism>
<dbReference type="Proteomes" id="UP000549394">
    <property type="component" value="Unassembled WGS sequence"/>
</dbReference>
<comment type="subcellular location">
    <subcellularLocation>
        <location evidence="10">Mitochondrion inner membrane</location>
        <topology evidence="10">Peripheral membrane protein</topology>
        <orientation evidence="10">Intermembrane side</orientation>
    </subcellularLocation>
</comment>
<dbReference type="GO" id="GO:0042719">
    <property type="term" value="C:mitochondrial intermembrane space chaperone complex"/>
    <property type="evidence" value="ECO:0007669"/>
    <property type="project" value="UniProtKB-ARBA"/>
</dbReference>
<feature type="domain" description="Tim10-like" evidence="12">
    <location>
        <begin position="23"/>
        <end position="83"/>
    </location>
</feature>
<dbReference type="AlphaFoldDB" id="A0A7I8V8D3"/>
<evidence type="ECO:0000313" key="13">
    <source>
        <dbReference type="EMBL" id="CAD5112611.1"/>
    </source>
</evidence>
<evidence type="ECO:0000256" key="4">
    <source>
        <dbReference type="ARBA" id="ARBA00022833"/>
    </source>
</evidence>
<keyword evidence="5 10" id="KW-0653">Protein transport</keyword>
<gene>
    <name evidence="13" type="ORF">DGYR_LOCUS1720</name>
</gene>
<dbReference type="EMBL" id="CAJFCJ010000002">
    <property type="protein sequence ID" value="CAD5112611.1"/>
    <property type="molecule type" value="Genomic_DNA"/>
</dbReference>
<dbReference type="GO" id="GO:0005743">
    <property type="term" value="C:mitochondrial inner membrane"/>
    <property type="evidence" value="ECO:0007669"/>
    <property type="project" value="UniProtKB-SubCell"/>
</dbReference>
<keyword evidence="9 10" id="KW-0143">Chaperone</keyword>
<dbReference type="OrthoDB" id="7813104at2759"/>
<proteinExistence type="inferred from homology"/>
<evidence type="ECO:0000313" key="14">
    <source>
        <dbReference type="Proteomes" id="UP000549394"/>
    </source>
</evidence>
<evidence type="ECO:0000256" key="1">
    <source>
        <dbReference type="ARBA" id="ARBA00006720"/>
    </source>
</evidence>
<keyword evidence="3" id="KW-0479">Metal-binding</keyword>
<dbReference type="Gene3D" id="1.10.287.810">
    <property type="entry name" value="Mitochondrial import inner membrane translocase subunit tim13 like domains"/>
    <property type="match status" value="1"/>
</dbReference>
<dbReference type="Pfam" id="PF02953">
    <property type="entry name" value="zf-Tim10_DDP"/>
    <property type="match status" value="1"/>
</dbReference>
<comment type="function">
    <text evidence="10">Mitochondrial intermembrane chaperone that participates in the import and insertion of some multi-pass transmembrane proteins into the mitochondrial inner membrane. Also required for the transfer of beta-barrel precursors from the TOM complex to the sorting and assembly machinery (SAM complex) of the outer membrane. Acts as a chaperone-like protein that protects the hydrophobic precursors from aggregation and guide them through the mitochondrial intermembrane space.</text>
</comment>
<evidence type="ECO:0000256" key="8">
    <source>
        <dbReference type="ARBA" id="ARBA00023157"/>
    </source>
</evidence>
<dbReference type="FunFam" id="1.10.287.810:FF:000001">
    <property type="entry name" value="mitochondrial import inner membrane translocase subunit TIM13"/>
    <property type="match status" value="1"/>
</dbReference>
<dbReference type="GO" id="GO:0046872">
    <property type="term" value="F:metal ion binding"/>
    <property type="evidence" value="ECO:0007669"/>
    <property type="project" value="UniProtKB-KW"/>
</dbReference>
<dbReference type="GO" id="GO:0015031">
    <property type="term" value="P:protein transport"/>
    <property type="evidence" value="ECO:0007669"/>
    <property type="project" value="UniProtKB-KW"/>
</dbReference>
<protein>
    <recommendedName>
        <fullName evidence="10">Mitochondrial import inner membrane translocase subunit</fullName>
    </recommendedName>
</protein>
<dbReference type="SUPFAM" id="SSF144122">
    <property type="entry name" value="Tim10-like"/>
    <property type="match status" value="1"/>
</dbReference>
<evidence type="ECO:0000256" key="7">
    <source>
        <dbReference type="ARBA" id="ARBA00023128"/>
    </source>
</evidence>
<dbReference type="GO" id="GO:0045039">
    <property type="term" value="P:protein insertion into mitochondrial inner membrane"/>
    <property type="evidence" value="ECO:0007669"/>
    <property type="project" value="UniProtKB-ARBA"/>
</dbReference>
<comment type="similarity">
    <text evidence="1 10">Belongs to the small Tim family.</text>
</comment>
<comment type="domain">
    <text evidence="10">The twin CX3C motif contains 4 conserved Cys residues that form 2 disulfide bonds in the mitochondrial intermembrane space.</text>
</comment>
<name>A0A7I8V8D3_9ANNE</name>
<keyword evidence="10" id="KW-0472">Membrane</keyword>
<evidence type="ECO:0000259" key="12">
    <source>
        <dbReference type="Pfam" id="PF02953"/>
    </source>
</evidence>
<keyword evidence="10" id="KW-0999">Mitochondrion inner membrane</keyword>
<dbReference type="InterPro" id="IPR004217">
    <property type="entry name" value="Tim10-like"/>
</dbReference>
<evidence type="ECO:0000256" key="9">
    <source>
        <dbReference type="ARBA" id="ARBA00023186"/>
    </source>
</evidence>